<comment type="caution">
    <text evidence="1">The sequence shown here is derived from an EMBL/GenBank/DDBJ whole genome shotgun (WGS) entry which is preliminary data.</text>
</comment>
<dbReference type="EMBL" id="BPLR01017760">
    <property type="protein sequence ID" value="GIY94244.1"/>
    <property type="molecule type" value="Genomic_DNA"/>
</dbReference>
<gene>
    <name evidence="1" type="ORF">CEXT_130631</name>
</gene>
<organism evidence="1 2">
    <name type="scientific">Caerostris extrusa</name>
    <name type="common">Bark spider</name>
    <name type="synonym">Caerostris bankana</name>
    <dbReference type="NCBI Taxonomy" id="172846"/>
    <lineage>
        <taxon>Eukaryota</taxon>
        <taxon>Metazoa</taxon>
        <taxon>Ecdysozoa</taxon>
        <taxon>Arthropoda</taxon>
        <taxon>Chelicerata</taxon>
        <taxon>Arachnida</taxon>
        <taxon>Araneae</taxon>
        <taxon>Araneomorphae</taxon>
        <taxon>Entelegynae</taxon>
        <taxon>Araneoidea</taxon>
        <taxon>Araneidae</taxon>
        <taxon>Caerostris</taxon>
    </lineage>
</organism>
<dbReference type="AlphaFoldDB" id="A0AAV4XJN6"/>
<proteinExistence type="predicted"/>
<keyword evidence="2" id="KW-1185">Reference proteome</keyword>
<evidence type="ECO:0000313" key="2">
    <source>
        <dbReference type="Proteomes" id="UP001054945"/>
    </source>
</evidence>
<dbReference type="Proteomes" id="UP001054945">
    <property type="component" value="Unassembled WGS sequence"/>
</dbReference>
<accession>A0AAV4XJN6</accession>
<sequence length="67" mass="7479">MTPPLISRLPGWVVSESHIGIPSNDWGITENDDVDVYSSRLFFAQERTQNQSAIDKMLEGKAKDICA</sequence>
<reference evidence="1 2" key="1">
    <citation type="submission" date="2021-06" db="EMBL/GenBank/DDBJ databases">
        <title>Caerostris extrusa draft genome.</title>
        <authorList>
            <person name="Kono N."/>
            <person name="Arakawa K."/>
        </authorList>
    </citation>
    <scope>NUCLEOTIDE SEQUENCE [LARGE SCALE GENOMIC DNA]</scope>
</reference>
<evidence type="ECO:0000313" key="1">
    <source>
        <dbReference type="EMBL" id="GIY94244.1"/>
    </source>
</evidence>
<name>A0AAV4XJN6_CAEEX</name>
<protein>
    <submittedName>
        <fullName evidence="1">Uncharacterized protein</fullName>
    </submittedName>
</protein>